<dbReference type="InterPro" id="IPR001789">
    <property type="entry name" value="Sig_transdc_resp-reg_receiver"/>
</dbReference>
<protein>
    <recommendedName>
        <fullName evidence="2">histidine kinase</fullName>
        <ecNumber evidence="2">2.7.13.3</ecNumber>
    </recommendedName>
</protein>
<feature type="domain" description="Response regulatory" evidence="12">
    <location>
        <begin position="1056"/>
        <end position="1171"/>
    </location>
</feature>
<feature type="chain" id="PRO_5038011221" description="histidine kinase" evidence="9">
    <location>
        <begin position="25"/>
        <end position="1306"/>
    </location>
</feature>
<dbReference type="SUPFAM" id="SSF63829">
    <property type="entry name" value="Calcium-dependent phosphotriesterase"/>
    <property type="match status" value="2"/>
</dbReference>
<dbReference type="CDD" id="cd17574">
    <property type="entry name" value="REC_OmpR"/>
    <property type="match status" value="1"/>
</dbReference>
<dbReference type="InterPro" id="IPR015943">
    <property type="entry name" value="WD40/YVTN_repeat-like_dom_sf"/>
</dbReference>
<dbReference type="Gene3D" id="3.40.50.2300">
    <property type="match status" value="1"/>
</dbReference>
<dbReference type="SMART" id="SM00448">
    <property type="entry name" value="REC"/>
    <property type="match status" value="1"/>
</dbReference>
<dbReference type="SUPFAM" id="SSF47384">
    <property type="entry name" value="Homodimeric domain of signal transducing histidine kinase"/>
    <property type="match status" value="1"/>
</dbReference>
<dbReference type="Pfam" id="PF12833">
    <property type="entry name" value="HTH_18"/>
    <property type="match status" value="1"/>
</dbReference>
<dbReference type="PROSITE" id="PS50110">
    <property type="entry name" value="RESPONSE_REGULATORY"/>
    <property type="match status" value="1"/>
</dbReference>
<evidence type="ECO:0000256" key="3">
    <source>
        <dbReference type="ARBA" id="ARBA00022553"/>
    </source>
</evidence>
<dbReference type="SUPFAM" id="SSF46689">
    <property type="entry name" value="Homeodomain-like"/>
    <property type="match status" value="1"/>
</dbReference>
<dbReference type="SUPFAM" id="SSF55874">
    <property type="entry name" value="ATPase domain of HSP90 chaperone/DNA topoisomerase II/histidine kinase"/>
    <property type="match status" value="1"/>
</dbReference>
<evidence type="ECO:0000313" key="13">
    <source>
        <dbReference type="EMBL" id="MBK1875286.1"/>
    </source>
</evidence>
<dbReference type="InterPro" id="IPR003661">
    <property type="entry name" value="HisK_dim/P_dom"/>
</dbReference>
<dbReference type="Pfam" id="PF00512">
    <property type="entry name" value="HisKA"/>
    <property type="match status" value="1"/>
</dbReference>
<evidence type="ECO:0000313" key="14">
    <source>
        <dbReference type="Proteomes" id="UP000617628"/>
    </source>
</evidence>
<feature type="domain" description="HTH araC/xylS-type" evidence="10">
    <location>
        <begin position="1206"/>
        <end position="1305"/>
    </location>
</feature>
<evidence type="ECO:0000259" key="11">
    <source>
        <dbReference type="PROSITE" id="PS50109"/>
    </source>
</evidence>
<accession>A0A934VJ68</accession>
<evidence type="ECO:0000256" key="4">
    <source>
        <dbReference type="ARBA" id="ARBA00023015"/>
    </source>
</evidence>
<dbReference type="PRINTS" id="PR00344">
    <property type="entry name" value="BCTRLSENSOR"/>
</dbReference>
<name>A0A934VJ68_9BACT</name>
<dbReference type="Pfam" id="PF02518">
    <property type="entry name" value="HATPase_c"/>
    <property type="match status" value="1"/>
</dbReference>
<dbReference type="InterPro" id="IPR003594">
    <property type="entry name" value="HATPase_dom"/>
</dbReference>
<organism evidence="13 14">
    <name type="scientific">Pelagicoccus mobilis</name>
    <dbReference type="NCBI Taxonomy" id="415221"/>
    <lineage>
        <taxon>Bacteria</taxon>
        <taxon>Pseudomonadati</taxon>
        <taxon>Verrucomicrobiota</taxon>
        <taxon>Opitutia</taxon>
        <taxon>Puniceicoccales</taxon>
        <taxon>Pelagicoccaceae</taxon>
        <taxon>Pelagicoccus</taxon>
    </lineage>
</organism>
<dbReference type="Gene3D" id="2.60.40.10">
    <property type="entry name" value="Immunoglobulins"/>
    <property type="match status" value="1"/>
</dbReference>
<dbReference type="CDD" id="cd00082">
    <property type="entry name" value="HisKA"/>
    <property type="match status" value="1"/>
</dbReference>
<evidence type="ECO:0000256" key="7">
    <source>
        <dbReference type="PROSITE-ProRule" id="PRU00169"/>
    </source>
</evidence>
<evidence type="ECO:0000256" key="9">
    <source>
        <dbReference type="SAM" id="SignalP"/>
    </source>
</evidence>
<dbReference type="GO" id="GO:0000155">
    <property type="term" value="F:phosphorelay sensor kinase activity"/>
    <property type="evidence" value="ECO:0007669"/>
    <property type="project" value="InterPro"/>
</dbReference>
<dbReference type="Gene3D" id="1.10.10.60">
    <property type="entry name" value="Homeodomain-like"/>
    <property type="match status" value="2"/>
</dbReference>
<dbReference type="SMART" id="SM00388">
    <property type="entry name" value="HisKA"/>
    <property type="match status" value="1"/>
</dbReference>
<feature type="transmembrane region" description="Helical" evidence="8">
    <location>
        <begin position="756"/>
        <end position="776"/>
    </location>
</feature>
<dbReference type="InterPro" id="IPR011006">
    <property type="entry name" value="CheY-like_superfamily"/>
</dbReference>
<dbReference type="EMBL" id="JAENIL010000001">
    <property type="protein sequence ID" value="MBK1875286.1"/>
    <property type="molecule type" value="Genomic_DNA"/>
</dbReference>
<dbReference type="PANTHER" id="PTHR43547">
    <property type="entry name" value="TWO-COMPONENT HISTIDINE KINASE"/>
    <property type="match status" value="1"/>
</dbReference>
<keyword evidence="4" id="KW-0805">Transcription regulation</keyword>
<dbReference type="InterPro" id="IPR005467">
    <property type="entry name" value="His_kinase_dom"/>
</dbReference>
<dbReference type="EC" id="2.7.13.3" evidence="2"/>
<dbReference type="InterPro" id="IPR036890">
    <property type="entry name" value="HATPase_C_sf"/>
</dbReference>
<dbReference type="InterPro" id="IPR004358">
    <property type="entry name" value="Sig_transdc_His_kin-like_C"/>
</dbReference>
<dbReference type="PROSITE" id="PS50109">
    <property type="entry name" value="HIS_KIN"/>
    <property type="match status" value="1"/>
</dbReference>
<comment type="catalytic activity">
    <reaction evidence="1">
        <text>ATP + protein L-histidine = ADP + protein N-phospho-L-histidine.</text>
        <dbReference type="EC" id="2.7.13.3"/>
    </reaction>
</comment>
<dbReference type="InterPro" id="IPR036097">
    <property type="entry name" value="HisK_dim/P_sf"/>
</dbReference>
<keyword evidence="3 7" id="KW-0597">Phosphoprotein</keyword>
<dbReference type="PROSITE" id="PS01124">
    <property type="entry name" value="HTH_ARAC_FAMILY_2"/>
    <property type="match status" value="1"/>
</dbReference>
<dbReference type="Pfam" id="PF00072">
    <property type="entry name" value="Response_reg"/>
    <property type="match status" value="1"/>
</dbReference>
<dbReference type="Gene3D" id="1.10.287.130">
    <property type="match status" value="1"/>
</dbReference>
<keyword evidence="8" id="KW-1133">Transmembrane helix</keyword>
<feature type="modified residue" description="4-aspartylphosphate" evidence="7">
    <location>
        <position position="1104"/>
    </location>
</feature>
<sequence>MSLANTIRTFFLLPILLHLNWSAAAPYTPTRALAIANPTRWIELEPLNQFKLNTGTEALDGTLFFATDQELIEYDGYQTKVHPLPDQSESNLIRQIYASLNGRIYILTTAGLYSFESGEWKVEQTAEQTLQSTQRRFATSPHGLEFVIVENRLYQIKGFEIELFDQIPNQIAEIAFDRKNRLWICDVESAELASFQFDHNDLSLPLETEAYRIFPGEQFLPRIVASPDSETVWAIHTSTDAAAYRFSNTSKQWIEETSNELNSDRAHVTGISPSTQEALIFTKAALFYYAENEWRAIRYPEFNPPSNNQFFFIRRNGNIVVGGYAEKTHEILYSTEKYENYTGLHFQCDGNNQSRWFLSVEGWIIENDPLYRTWTRHTGQIIDTPLSLFRDRDGVIWASGAHEGEAAVCYYDGTSWKLQKHPSLGNFISHLSAYQLSDGRVIFGSGDEIPASRVHGAVVYEKSGDSYKTSTYGPPFIRTRPVGFAETPDGGLWFGGVALGRTQSSLKSEATAPPPFGRERWIDHLSLDSEGRLWAALWERGLYRYDGESWMQISAPDQIASNQVAYILNDKIRKDSLWVATDKGISHFDGTGWHPAALPSNNRFSREGGTLKQSSDGAVWVNLASRTWYFRHTPNFQITKALYNSFGTIRHKLDGEPPRVRITSPLIESTSPANVFVQWSGSDRWSNTPESELRYSYRIDDNDWSPFDKQTNAVFLDLTSGEHRIQVRAMDLDGNISEVPAQTTATIIPPIWQRSWFIAIAFVILITFIVLIALLYKQRIRHIVQMDEFKLQFFTNISHELRTPLTVILGPLESHLAKMSKGEDRGPLELAYKNARKTLHLIDQLLDFRRAQTDKITLNLAHADLVSTVRESVELIRPLADDQSQTLELRCNQEASFAWFDPEKIDRIVNNLVSNAIKYTQKDGIISVRLTLAEDEEDVFAEIIVEDNGSGIPSRKIDNIFEVFYRAGNAPRRRVRGSGIGLAFTKTIVEACNGTINVESPITRVDGKQQGTRFTVSIPLKTHNLDAPPSAETIENVNEAIDEIESRDPATREKPCLLLAEDDSDIRNFVYGELKDSFDITTAQDGEIAWNLAQKLIPDIVVTDVMMPQMDGKQLCRTLKSEPLTSHIPVIMLTALKSEHHELEGLEHGADAYLTKPIRIPLLKQRIQNQLETLKANQQRFKSAPQEEPIKPAELTSNPLDEKFLQKAIGFVESCMDDPLLDVESLAREMGMSRMTLYRKTKAITGETPSQFIRSLRMKHALTLLQSREFTVSEVGYRVGFSDLSSFSSTFKKHVGRSPSEFLQGQ</sequence>
<keyword evidence="9" id="KW-0732">Signal</keyword>
<evidence type="ECO:0000256" key="5">
    <source>
        <dbReference type="ARBA" id="ARBA00023125"/>
    </source>
</evidence>
<dbReference type="Gene3D" id="3.30.565.10">
    <property type="entry name" value="Histidine kinase-like ATPase, C-terminal domain"/>
    <property type="match status" value="1"/>
</dbReference>
<dbReference type="InterPro" id="IPR009057">
    <property type="entry name" value="Homeodomain-like_sf"/>
</dbReference>
<evidence type="ECO:0000259" key="10">
    <source>
        <dbReference type="PROSITE" id="PS01124"/>
    </source>
</evidence>
<dbReference type="InterPro" id="IPR018060">
    <property type="entry name" value="HTH_AraC"/>
</dbReference>
<dbReference type="RefSeq" id="WP_200353502.1">
    <property type="nucleotide sequence ID" value="NZ_JAENIL010000001.1"/>
</dbReference>
<keyword evidence="8" id="KW-0472">Membrane</keyword>
<dbReference type="Proteomes" id="UP000617628">
    <property type="component" value="Unassembled WGS sequence"/>
</dbReference>
<evidence type="ECO:0000256" key="1">
    <source>
        <dbReference type="ARBA" id="ARBA00000085"/>
    </source>
</evidence>
<dbReference type="InterPro" id="IPR013783">
    <property type="entry name" value="Ig-like_fold"/>
</dbReference>
<evidence type="ECO:0000256" key="2">
    <source>
        <dbReference type="ARBA" id="ARBA00012438"/>
    </source>
</evidence>
<dbReference type="SMART" id="SM00342">
    <property type="entry name" value="HTH_ARAC"/>
    <property type="match status" value="1"/>
</dbReference>
<evidence type="ECO:0000256" key="8">
    <source>
        <dbReference type="SAM" id="Phobius"/>
    </source>
</evidence>
<dbReference type="PROSITE" id="PS00041">
    <property type="entry name" value="HTH_ARAC_FAMILY_1"/>
    <property type="match status" value="1"/>
</dbReference>
<keyword evidence="8" id="KW-0812">Transmembrane</keyword>
<gene>
    <name evidence="13" type="ORF">JIN87_00330</name>
</gene>
<feature type="domain" description="Histidine kinase" evidence="11">
    <location>
        <begin position="796"/>
        <end position="1022"/>
    </location>
</feature>
<evidence type="ECO:0000256" key="6">
    <source>
        <dbReference type="ARBA" id="ARBA00023163"/>
    </source>
</evidence>
<keyword evidence="5" id="KW-0238">DNA-binding</keyword>
<evidence type="ECO:0000259" key="12">
    <source>
        <dbReference type="PROSITE" id="PS50110"/>
    </source>
</evidence>
<dbReference type="CDD" id="cd00075">
    <property type="entry name" value="HATPase"/>
    <property type="match status" value="1"/>
</dbReference>
<dbReference type="InterPro" id="IPR018062">
    <property type="entry name" value="HTH_AraC-typ_CS"/>
</dbReference>
<proteinExistence type="predicted"/>
<feature type="signal peptide" evidence="9">
    <location>
        <begin position="1"/>
        <end position="24"/>
    </location>
</feature>
<dbReference type="PANTHER" id="PTHR43547:SF2">
    <property type="entry name" value="HYBRID SIGNAL TRANSDUCTION HISTIDINE KINASE C"/>
    <property type="match status" value="1"/>
</dbReference>
<keyword evidence="14" id="KW-1185">Reference proteome</keyword>
<reference evidence="13" key="1">
    <citation type="submission" date="2021-01" db="EMBL/GenBank/DDBJ databases">
        <title>Modified the classification status of verrucomicrobia.</title>
        <authorList>
            <person name="Feng X."/>
        </authorList>
    </citation>
    <scope>NUCLEOTIDE SEQUENCE</scope>
    <source>
        <strain evidence="13">KCTC 13126</strain>
    </source>
</reference>
<dbReference type="SMART" id="SM00387">
    <property type="entry name" value="HATPase_c"/>
    <property type="match status" value="1"/>
</dbReference>
<dbReference type="GO" id="GO:0003700">
    <property type="term" value="F:DNA-binding transcription factor activity"/>
    <property type="evidence" value="ECO:0007669"/>
    <property type="project" value="InterPro"/>
</dbReference>
<comment type="caution">
    <text evidence="13">The sequence shown here is derived from an EMBL/GenBank/DDBJ whole genome shotgun (WGS) entry which is preliminary data.</text>
</comment>
<dbReference type="SUPFAM" id="SSF52172">
    <property type="entry name" value="CheY-like"/>
    <property type="match status" value="1"/>
</dbReference>
<keyword evidence="6" id="KW-0804">Transcription</keyword>
<dbReference type="GO" id="GO:0043565">
    <property type="term" value="F:sequence-specific DNA binding"/>
    <property type="evidence" value="ECO:0007669"/>
    <property type="project" value="InterPro"/>
</dbReference>
<dbReference type="Gene3D" id="2.130.10.10">
    <property type="entry name" value="YVTN repeat-like/Quinoprotein amine dehydrogenase"/>
    <property type="match status" value="2"/>
</dbReference>